<evidence type="ECO:0000259" key="1">
    <source>
        <dbReference type="Pfam" id="PF18962"/>
    </source>
</evidence>
<organism evidence="2 3">
    <name type="scientific">Sandaracinomonas limnophila</name>
    <dbReference type="NCBI Taxonomy" id="1862386"/>
    <lineage>
        <taxon>Bacteria</taxon>
        <taxon>Pseudomonadati</taxon>
        <taxon>Bacteroidota</taxon>
        <taxon>Cytophagia</taxon>
        <taxon>Cytophagales</taxon>
        <taxon>Flectobacillaceae</taxon>
        <taxon>Sandaracinomonas</taxon>
    </lineage>
</organism>
<evidence type="ECO:0000313" key="3">
    <source>
        <dbReference type="Proteomes" id="UP000282832"/>
    </source>
</evidence>
<proteinExistence type="predicted"/>
<dbReference type="NCBIfam" id="TIGR04183">
    <property type="entry name" value="Por_Secre_tail"/>
    <property type="match status" value="1"/>
</dbReference>
<dbReference type="AlphaFoldDB" id="A0A437PRS7"/>
<gene>
    <name evidence="2" type="ORF">EOJ36_08040</name>
</gene>
<dbReference type="Pfam" id="PF18962">
    <property type="entry name" value="Por_Secre_tail"/>
    <property type="match status" value="1"/>
</dbReference>
<name>A0A437PRS7_9BACT</name>
<protein>
    <submittedName>
        <fullName evidence="2">T9SS type A sorting domain-containing protein</fullName>
    </submittedName>
</protein>
<comment type="caution">
    <text evidence="2">The sequence shown here is derived from an EMBL/GenBank/DDBJ whole genome shotgun (WGS) entry which is preliminary data.</text>
</comment>
<evidence type="ECO:0000313" key="2">
    <source>
        <dbReference type="EMBL" id="RVU24947.1"/>
    </source>
</evidence>
<dbReference type="Gene3D" id="3.40.390.10">
    <property type="entry name" value="Collagenase (Catalytic Domain)"/>
    <property type="match status" value="1"/>
</dbReference>
<sequence length="874" mass="97138">MKSFLPTLVCIFFTIQLFSQKPQVLIKKGKEIVEYVSDHPELRPLPSNYQAEMQKMLDAEKLELRTLGTQASLQTTFNFTYDLNTPTEVKAVFEKAASIWEKVFTTDQKINVIVYWTPLASNVLGSAGATNYYANFPGSSKINTYYPLALAEKIAHANFNGTDPDIVARFNSDFTQWYKGIDGLPSTKQYDFLSVVLHELGHGLGFIGQFEQSTDKSTVGYTYPGIFDQFMENKTGTKLVDTTTSYKNNSVALLGAVTSKTSLFLNGPQLQNLNKTKATLYAPNPYVDGSSVYHVDQYLYPVGDPNALMTPQIAPGEVTRSVGPIAEGIFKDMGWYGSSIFAEQAKDTEATDQDFVFEAKLYSDTLLKANSLRLMLASNTSITSAVAYTPTLVSGTSNTYRYTLPKSSSDRVLKYYWTAQTAAGKSFVTPAEAPYVTISGKNYGNYYQFTIGADTVKPKVVYANSLKYIFASQKKVPLPTLYATDNIGIDTVLVEYSINGGTAVVKNMSKLTTEANAYSFTFDFTSAGLKSGDVVKYKITVRDKSKAKNVVYFPSTSYYEFRVVDFLAPVTEYITSFDRYPTADFYLKGFSINKDTYLNTIALNSEHPYADGSEDVEPGTGGTDKFTNNDALLLKPIVVRADTAKIYFDQIVLVEPGETGESFYNADGTVNRYFYDYVIVQASKDLGQTWIDLGPGYDSNKESTWLKTYNLSLDKNGNSLSVGSFDLYKPMEIDLKSNGKIKSGDQIILRFRLHADVGAHGWGWAIDNLNIQGPKGKKDLVLGIDKVLEGSVLSVFPNPANSRIKIKLETPQELKQLNFQIVNLQGQAMIQEDIQVNGVLFEREIEVNSWSSGAYWVNFKNGSQQIGRKLIIIK</sequence>
<accession>A0A437PRS7</accession>
<dbReference type="RefSeq" id="WP_127804145.1">
    <property type="nucleotide sequence ID" value="NZ_SACY01000003.1"/>
</dbReference>
<feature type="domain" description="Secretion system C-terminal sorting" evidence="1">
    <location>
        <begin position="795"/>
        <end position="872"/>
    </location>
</feature>
<keyword evidence="3" id="KW-1185">Reference proteome</keyword>
<dbReference type="Proteomes" id="UP000282832">
    <property type="component" value="Unassembled WGS sequence"/>
</dbReference>
<dbReference type="InterPro" id="IPR026444">
    <property type="entry name" value="Secre_tail"/>
</dbReference>
<dbReference type="SUPFAM" id="SSF55486">
    <property type="entry name" value="Metalloproteases ('zincins'), catalytic domain"/>
    <property type="match status" value="1"/>
</dbReference>
<reference evidence="2 3" key="1">
    <citation type="submission" date="2019-01" db="EMBL/GenBank/DDBJ databases">
        <authorList>
            <person name="Chen W.-M."/>
        </authorList>
    </citation>
    <scope>NUCLEOTIDE SEQUENCE [LARGE SCALE GENOMIC DNA]</scope>
    <source>
        <strain evidence="2 3">FSY-15</strain>
    </source>
</reference>
<dbReference type="OrthoDB" id="614750at2"/>
<dbReference type="GO" id="GO:0008237">
    <property type="term" value="F:metallopeptidase activity"/>
    <property type="evidence" value="ECO:0007669"/>
    <property type="project" value="InterPro"/>
</dbReference>
<dbReference type="InterPro" id="IPR024079">
    <property type="entry name" value="MetalloPept_cat_dom_sf"/>
</dbReference>
<dbReference type="EMBL" id="SACY01000003">
    <property type="protein sequence ID" value="RVU24947.1"/>
    <property type="molecule type" value="Genomic_DNA"/>
</dbReference>